<proteinExistence type="predicted"/>
<dbReference type="InterPro" id="IPR050833">
    <property type="entry name" value="Poly_Biosynth_Transport"/>
</dbReference>
<dbReference type="PANTHER" id="PTHR30250">
    <property type="entry name" value="PST FAMILY PREDICTED COLANIC ACID TRANSPORTER"/>
    <property type="match status" value="1"/>
</dbReference>
<sequence length="416" mass="45742">MAITLVSVPLTAKYLGAERYGLWLLLSTFLSWVATADLGLAQSLKNTLATADGQEDETLAKTAVSNAVCLSITIASGLGLIFWVAFPYIDWSRVFNVRSSLAIDDANSAMVAIAVVFLAQLVLTIPLEIYNAYQEGYWSSLWIGLSNIISIGSLIVAIHYQASLTVLVVAVFGTNLLGNIFAAIHIFYWKRPWLRPNIAYFRWNEASALLKIGSQFWIAQVAAILLLQTDLIIVAQLFSAVEVAKYGIALKLFSLIGVVQMSFVFPLWSAYAEAAARQDYIWTAKTFRRSTLTVLYFTVAASLFLVIFGQQIIHGLIGKSLVPENYLLLAMSLTVILNGITISVRTFLNGLGEAKLQALVAPPSSILNFAASIFFGRWLGPIGVSLGTSMSLTFLLFIYRYFVARKLKDFKLKTIG</sequence>
<evidence type="ECO:0000256" key="2">
    <source>
        <dbReference type="ARBA" id="ARBA00022475"/>
    </source>
</evidence>
<dbReference type="RefSeq" id="WP_190446392.1">
    <property type="nucleotide sequence ID" value="NZ_JAMPLM010000016.1"/>
</dbReference>
<evidence type="ECO:0000256" key="5">
    <source>
        <dbReference type="ARBA" id="ARBA00023136"/>
    </source>
</evidence>
<keyword evidence="5 6" id="KW-0472">Membrane</keyword>
<keyword evidence="2" id="KW-1003">Cell membrane</keyword>
<feature type="transmembrane region" description="Helical" evidence="6">
    <location>
        <begin position="248"/>
        <end position="271"/>
    </location>
</feature>
<feature type="transmembrane region" description="Helical" evidence="6">
    <location>
        <begin position="208"/>
        <end position="228"/>
    </location>
</feature>
<dbReference type="PANTHER" id="PTHR30250:SF26">
    <property type="entry name" value="PSMA PROTEIN"/>
    <property type="match status" value="1"/>
</dbReference>
<feature type="transmembrane region" description="Helical" evidence="6">
    <location>
        <begin position="109"/>
        <end position="129"/>
    </location>
</feature>
<evidence type="ECO:0000256" key="3">
    <source>
        <dbReference type="ARBA" id="ARBA00022692"/>
    </source>
</evidence>
<feature type="transmembrane region" description="Helical" evidence="6">
    <location>
        <begin position="382"/>
        <end position="403"/>
    </location>
</feature>
<name>A0ABV0KPI4_9CYAN</name>
<evidence type="ECO:0000256" key="6">
    <source>
        <dbReference type="SAM" id="Phobius"/>
    </source>
</evidence>
<keyword evidence="8" id="KW-1185">Reference proteome</keyword>
<accession>A0ABV0KPI4</accession>
<protein>
    <recommendedName>
        <fullName evidence="9">Polysaccharide biosynthesis protein</fullName>
    </recommendedName>
</protein>
<organism evidence="7 8">
    <name type="scientific">Stenomitos frigidus AS-A4</name>
    <dbReference type="NCBI Taxonomy" id="2933935"/>
    <lineage>
        <taxon>Bacteria</taxon>
        <taxon>Bacillati</taxon>
        <taxon>Cyanobacteriota</taxon>
        <taxon>Cyanophyceae</taxon>
        <taxon>Leptolyngbyales</taxon>
        <taxon>Leptolyngbyaceae</taxon>
        <taxon>Stenomitos</taxon>
    </lineage>
</organism>
<feature type="transmembrane region" description="Helical" evidence="6">
    <location>
        <begin position="20"/>
        <end position="40"/>
    </location>
</feature>
<keyword evidence="3 6" id="KW-0812">Transmembrane</keyword>
<feature type="transmembrane region" description="Helical" evidence="6">
    <location>
        <begin position="356"/>
        <end position="376"/>
    </location>
</feature>
<feature type="transmembrane region" description="Helical" evidence="6">
    <location>
        <begin position="325"/>
        <end position="344"/>
    </location>
</feature>
<feature type="transmembrane region" description="Helical" evidence="6">
    <location>
        <begin position="67"/>
        <end position="89"/>
    </location>
</feature>
<comment type="caution">
    <text evidence="7">The sequence shown here is derived from an EMBL/GenBank/DDBJ whole genome shotgun (WGS) entry which is preliminary data.</text>
</comment>
<dbReference type="Proteomes" id="UP001476950">
    <property type="component" value="Unassembled WGS sequence"/>
</dbReference>
<feature type="transmembrane region" description="Helical" evidence="6">
    <location>
        <begin position="166"/>
        <end position="188"/>
    </location>
</feature>
<reference evidence="7 8" key="1">
    <citation type="submission" date="2022-04" db="EMBL/GenBank/DDBJ databases">
        <title>Positive selection, recombination, and allopatry shape intraspecific diversity of widespread and dominant cyanobacteria.</title>
        <authorList>
            <person name="Wei J."/>
            <person name="Shu W."/>
            <person name="Hu C."/>
        </authorList>
    </citation>
    <scope>NUCLEOTIDE SEQUENCE [LARGE SCALE GENOMIC DNA]</scope>
    <source>
        <strain evidence="7 8">AS-A4</strain>
    </source>
</reference>
<feature type="transmembrane region" description="Helical" evidence="6">
    <location>
        <begin position="292"/>
        <end position="313"/>
    </location>
</feature>
<evidence type="ECO:0000256" key="4">
    <source>
        <dbReference type="ARBA" id="ARBA00022989"/>
    </source>
</evidence>
<evidence type="ECO:0000256" key="1">
    <source>
        <dbReference type="ARBA" id="ARBA00004651"/>
    </source>
</evidence>
<evidence type="ECO:0008006" key="9">
    <source>
        <dbReference type="Google" id="ProtNLM"/>
    </source>
</evidence>
<evidence type="ECO:0000313" key="7">
    <source>
        <dbReference type="EMBL" id="MEP1060270.1"/>
    </source>
</evidence>
<keyword evidence="4 6" id="KW-1133">Transmembrane helix</keyword>
<feature type="transmembrane region" description="Helical" evidence="6">
    <location>
        <begin position="141"/>
        <end position="160"/>
    </location>
</feature>
<dbReference type="EMBL" id="JAMPLM010000016">
    <property type="protein sequence ID" value="MEP1060270.1"/>
    <property type="molecule type" value="Genomic_DNA"/>
</dbReference>
<evidence type="ECO:0000313" key="8">
    <source>
        <dbReference type="Proteomes" id="UP001476950"/>
    </source>
</evidence>
<gene>
    <name evidence="7" type="ORF">NDI38_17680</name>
</gene>
<comment type="subcellular location">
    <subcellularLocation>
        <location evidence="1">Cell membrane</location>
        <topology evidence="1">Multi-pass membrane protein</topology>
    </subcellularLocation>
</comment>